<dbReference type="Proteomes" id="UP000315017">
    <property type="component" value="Chromosome"/>
</dbReference>
<dbReference type="EMBL" id="CP036274">
    <property type="protein sequence ID" value="QDU29269.1"/>
    <property type="molecule type" value="Genomic_DNA"/>
</dbReference>
<dbReference type="GO" id="GO:0051287">
    <property type="term" value="F:NAD binding"/>
    <property type="evidence" value="ECO:0007669"/>
    <property type="project" value="InterPro"/>
</dbReference>
<dbReference type="SUPFAM" id="SSF51735">
    <property type="entry name" value="NAD(P)-binding Rossmann-fold domains"/>
    <property type="match status" value="1"/>
</dbReference>
<dbReference type="GO" id="GO:0005975">
    <property type="term" value="P:carbohydrate metabolic process"/>
    <property type="evidence" value="ECO:0007669"/>
    <property type="project" value="InterPro"/>
</dbReference>
<dbReference type="InterPro" id="IPR036291">
    <property type="entry name" value="NAD(P)-bd_dom_sf"/>
</dbReference>
<feature type="domain" description="Glycerol-3-phosphate dehydrogenase NAD-dependent N-terminal" evidence="11">
    <location>
        <begin position="1"/>
        <end position="141"/>
    </location>
</feature>
<keyword evidence="5" id="KW-0594">Phospholipid biosynthesis</keyword>
<protein>
    <recommendedName>
        <fullName evidence="10">Glycerol-3-phosphate dehydrogenase</fullName>
        <ecNumber evidence="10">1.1.1.94</ecNumber>
    </recommendedName>
</protein>
<keyword evidence="2" id="KW-0444">Lipid biosynthesis</keyword>
<dbReference type="GO" id="GO:0008654">
    <property type="term" value="P:phospholipid biosynthetic process"/>
    <property type="evidence" value="ECO:0007669"/>
    <property type="project" value="UniProtKB-KW"/>
</dbReference>
<dbReference type="PANTHER" id="PTHR11728">
    <property type="entry name" value="GLYCEROL-3-PHOSPHATE DEHYDROGENASE"/>
    <property type="match status" value="1"/>
</dbReference>
<organism evidence="13 14">
    <name type="scientific">Anatilimnocola aggregata</name>
    <dbReference type="NCBI Taxonomy" id="2528021"/>
    <lineage>
        <taxon>Bacteria</taxon>
        <taxon>Pseudomonadati</taxon>
        <taxon>Planctomycetota</taxon>
        <taxon>Planctomycetia</taxon>
        <taxon>Pirellulales</taxon>
        <taxon>Pirellulaceae</taxon>
        <taxon>Anatilimnocola</taxon>
    </lineage>
</organism>
<evidence type="ECO:0000256" key="1">
    <source>
        <dbReference type="ARBA" id="ARBA00011009"/>
    </source>
</evidence>
<evidence type="ECO:0000259" key="12">
    <source>
        <dbReference type="Pfam" id="PF07479"/>
    </source>
</evidence>
<keyword evidence="3 9" id="KW-0560">Oxidoreductase</keyword>
<dbReference type="Pfam" id="PF01210">
    <property type="entry name" value="NAD_Gly3P_dh_N"/>
    <property type="match status" value="1"/>
</dbReference>
<sequence>MAHVLASNGHDVAIWDFFPEVVEDIRLHRENRRFLPSVRLHGGVRATCYAGECVTDAALVVVGVPSLFVSSTLAPVVPALLKSAVLLNLAKGFAPRTRQLPSILMERLSPGHSCVHLAGPAIANELARGLPAAVVLAAKDDPIARRVANWLAGPAFSVTTTTDVAGAALGGVLKNVYAILLGCLETLSGGSRNVEAAALNASIHEMAAIARAHGGRASTLYGLAGLGDLVATGFSRDSHNRKFGQSLAAGKTAAEIATEMCTLPEGARAATAACALARDGQVRAPLAKLVRRWIMGASPSLDDLIRVLQTARRTK</sequence>
<keyword evidence="4" id="KW-0443">Lipid metabolism</keyword>
<dbReference type="Pfam" id="PF07479">
    <property type="entry name" value="NAD_Gly3P_dh_C"/>
    <property type="match status" value="1"/>
</dbReference>
<reference evidence="13 14" key="1">
    <citation type="submission" date="2019-02" db="EMBL/GenBank/DDBJ databases">
        <title>Deep-cultivation of Planctomycetes and their phenomic and genomic characterization uncovers novel biology.</title>
        <authorList>
            <person name="Wiegand S."/>
            <person name="Jogler M."/>
            <person name="Boedeker C."/>
            <person name="Pinto D."/>
            <person name="Vollmers J."/>
            <person name="Rivas-Marin E."/>
            <person name="Kohn T."/>
            <person name="Peeters S.H."/>
            <person name="Heuer A."/>
            <person name="Rast P."/>
            <person name="Oberbeckmann S."/>
            <person name="Bunk B."/>
            <person name="Jeske O."/>
            <person name="Meyerdierks A."/>
            <person name="Storesund J.E."/>
            <person name="Kallscheuer N."/>
            <person name="Luecker S."/>
            <person name="Lage O.M."/>
            <person name="Pohl T."/>
            <person name="Merkel B.J."/>
            <person name="Hornburger P."/>
            <person name="Mueller R.-W."/>
            <person name="Bruemmer F."/>
            <person name="Labrenz M."/>
            <person name="Spormann A.M."/>
            <person name="Op den Camp H."/>
            <person name="Overmann J."/>
            <person name="Amann R."/>
            <person name="Jetten M.S.M."/>
            <person name="Mascher T."/>
            <person name="Medema M.H."/>
            <person name="Devos D.P."/>
            <person name="Kaster A.-K."/>
            <person name="Ovreas L."/>
            <person name="Rohde M."/>
            <person name="Galperin M.Y."/>
            <person name="Jogler C."/>
        </authorList>
    </citation>
    <scope>NUCLEOTIDE SEQUENCE [LARGE SCALE GENOMIC DNA]</scope>
    <source>
        <strain evidence="13 14">ETA_A8</strain>
    </source>
</reference>
<dbReference type="EC" id="1.1.1.94" evidence="10"/>
<dbReference type="InterPro" id="IPR006109">
    <property type="entry name" value="G3P_DH_NAD-dep_C"/>
</dbReference>
<keyword evidence="6" id="KW-1208">Phospholipid metabolism</keyword>
<feature type="binding site" evidence="8">
    <location>
        <position position="17"/>
    </location>
    <ligand>
        <name>NAD(+)</name>
        <dbReference type="ChEBI" id="CHEBI:57540"/>
    </ligand>
</feature>
<evidence type="ECO:0000256" key="7">
    <source>
        <dbReference type="PIRSR" id="PIRSR000114-1"/>
    </source>
</evidence>
<dbReference type="InterPro" id="IPR006168">
    <property type="entry name" value="G3P_DH_NAD-dep"/>
</dbReference>
<comment type="catalytic activity">
    <reaction evidence="10">
        <text>sn-glycerol 3-phosphate + NADP(+) = dihydroxyacetone phosphate + NADPH + H(+)</text>
        <dbReference type="Rhea" id="RHEA:11096"/>
        <dbReference type="ChEBI" id="CHEBI:15378"/>
        <dbReference type="ChEBI" id="CHEBI:57597"/>
        <dbReference type="ChEBI" id="CHEBI:57642"/>
        <dbReference type="ChEBI" id="CHEBI:57783"/>
        <dbReference type="ChEBI" id="CHEBI:58349"/>
        <dbReference type="EC" id="1.1.1.94"/>
    </reaction>
</comment>
<evidence type="ECO:0000313" key="14">
    <source>
        <dbReference type="Proteomes" id="UP000315017"/>
    </source>
</evidence>
<dbReference type="Gene3D" id="3.40.50.720">
    <property type="entry name" value="NAD(P)-binding Rossmann-like Domain"/>
    <property type="match status" value="1"/>
</dbReference>
<keyword evidence="14" id="KW-1185">Reference proteome</keyword>
<dbReference type="PRINTS" id="PR00077">
    <property type="entry name" value="GPDHDRGNASE"/>
</dbReference>
<evidence type="ECO:0000256" key="6">
    <source>
        <dbReference type="ARBA" id="ARBA00023264"/>
    </source>
</evidence>
<dbReference type="PANTHER" id="PTHR11728:SF1">
    <property type="entry name" value="GLYCEROL-3-PHOSPHATE DEHYDROGENASE [NAD(+)] 2, CHLOROPLASTIC"/>
    <property type="match status" value="1"/>
</dbReference>
<dbReference type="AlphaFoldDB" id="A0A517YGC5"/>
<dbReference type="SUPFAM" id="SSF48179">
    <property type="entry name" value="6-phosphogluconate dehydrogenase C-terminal domain-like"/>
    <property type="match status" value="1"/>
</dbReference>
<evidence type="ECO:0000256" key="8">
    <source>
        <dbReference type="PIRSR" id="PIRSR000114-3"/>
    </source>
</evidence>
<dbReference type="InterPro" id="IPR008927">
    <property type="entry name" value="6-PGluconate_DH-like_C_sf"/>
</dbReference>
<dbReference type="InterPro" id="IPR013328">
    <property type="entry name" value="6PGD_dom2"/>
</dbReference>
<keyword evidence="8 9" id="KW-0520">NAD</keyword>
<gene>
    <name evidence="13" type="primary">gpsA</name>
    <name evidence="13" type="ORF">ETAA8_43760</name>
</gene>
<feature type="active site" description="Proton acceptor" evidence="7">
    <location>
        <position position="174"/>
    </location>
</feature>
<dbReference type="GO" id="GO:0005829">
    <property type="term" value="C:cytosol"/>
    <property type="evidence" value="ECO:0007669"/>
    <property type="project" value="TreeGrafter"/>
</dbReference>
<feature type="domain" description="Glycerol-3-phosphate dehydrogenase NAD-dependent C-terminal" evidence="12">
    <location>
        <begin position="163"/>
        <end position="294"/>
    </location>
</feature>
<evidence type="ECO:0000259" key="11">
    <source>
        <dbReference type="Pfam" id="PF01210"/>
    </source>
</evidence>
<evidence type="ECO:0000256" key="4">
    <source>
        <dbReference type="ARBA" id="ARBA00023098"/>
    </source>
</evidence>
<name>A0A517YGC5_9BACT</name>
<evidence type="ECO:0000256" key="9">
    <source>
        <dbReference type="RuleBase" id="RU000437"/>
    </source>
</evidence>
<comment type="similarity">
    <text evidence="1 9">Belongs to the NAD-dependent glycerol-3-phosphate dehydrogenase family.</text>
</comment>
<dbReference type="InterPro" id="IPR011128">
    <property type="entry name" value="G3P_DH_NAD-dep_N"/>
</dbReference>
<dbReference type="GO" id="GO:0141153">
    <property type="term" value="F:glycerol-3-phosphate dehydrogenase (NADP+) activity"/>
    <property type="evidence" value="ECO:0007669"/>
    <property type="project" value="RHEA"/>
</dbReference>
<dbReference type="KEGG" id="aagg:ETAA8_43760"/>
<evidence type="ECO:0000256" key="10">
    <source>
        <dbReference type="RuleBase" id="RU000439"/>
    </source>
</evidence>
<evidence type="ECO:0000313" key="13">
    <source>
        <dbReference type="EMBL" id="QDU29269.1"/>
    </source>
</evidence>
<evidence type="ECO:0000256" key="3">
    <source>
        <dbReference type="ARBA" id="ARBA00023002"/>
    </source>
</evidence>
<feature type="binding site" evidence="8">
    <location>
        <position position="68"/>
    </location>
    <ligand>
        <name>NAD(+)</name>
        <dbReference type="ChEBI" id="CHEBI:57540"/>
    </ligand>
</feature>
<evidence type="ECO:0000256" key="5">
    <source>
        <dbReference type="ARBA" id="ARBA00023209"/>
    </source>
</evidence>
<proteinExistence type="inferred from homology"/>
<dbReference type="Gene3D" id="1.10.1040.10">
    <property type="entry name" value="N-(1-d-carboxylethyl)-l-norvaline Dehydrogenase, domain 2"/>
    <property type="match status" value="1"/>
</dbReference>
<dbReference type="GO" id="GO:0046168">
    <property type="term" value="P:glycerol-3-phosphate catabolic process"/>
    <property type="evidence" value="ECO:0007669"/>
    <property type="project" value="InterPro"/>
</dbReference>
<feature type="binding site" evidence="8">
    <location>
        <position position="123"/>
    </location>
    <ligand>
        <name>NAD(+)</name>
        <dbReference type="ChEBI" id="CHEBI:57540"/>
    </ligand>
</feature>
<dbReference type="PIRSF" id="PIRSF000114">
    <property type="entry name" value="Glycerol-3-P_dh"/>
    <property type="match status" value="1"/>
</dbReference>
<evidence type="ECO:0000256" key="2">
    <source>
        <dbReference type="ARBA" id="ARBA00022516"/>
    </source>
</evidence>
<accession>A0A517YGC5</accession>